<feature type="region of interest" description="Disordered" evidence="1">
    <location>
        <begin position="135"/>
        <end position="182"/>
    </location>
</feature>
<feature type="compositionally biased region" description="Gly residues" evidence="1">
    <location>
        <begin position="139"/>
        <end position="158"/>
    </location>
</feature>
<dbReference type="GeneID" id="96008973"/>
<comment type="caution">
    <text evidence="3">The sequence shown here is derived from an EMBL/GenBank/DDBJ whole genome shotgun (WGS) entry which is preliminary data.</text>
</comment>
<dbReference type="Pfam" id="PF04818">
    <property type="entry name" value="CID"/>
    <property type="match status" value="1"/>
</dbReference>
<dbReference type="CDD" id="cd17003">
    <property type="entry name" value="CID_Rtt103"/>
    <property type="match status" value="1"/>
</dbReference>
<dbReference type="EMBL" id="JAAQHG020000032">
    <property type="protein sequence ID" value="KAL1583738.1"/>
    <property type="molecule type" value="Genomic_DNA"/>
</dbReference>
<dbReference type="SMART" id="SM00582">
    <property type="entry name" value="RPR"/>
    <property type="match status" value="1"/>
</dbReference>
<evidence type="ECO:0000313" key="4">
    <source>
        <dbReference type="Proteomes" id="UP000803884"/>
    </source>
</evidence>
<dbReference type="Proteomes" id="UP000803884">
    <property type="component" value="Unassembled WGS sequence"/>
</dbReference>
<accession>A0AB34KG87</accession>
<dbReference type="PROSITE" id="PS51391">
    <property type="entry name" value="CID"/>
    <property type="match status" value="1"/>
</dbReference>
<dbReference type="RefSeq" id="XP_069226845.1">
    <property type="nucleotide sequence ID" value="XM_069376135.1"/>
</dbReference>
<feature type="compositionally biased region" description="Basic and acidic residues" evidence="1">
    <location>
        <begin position="269"/>
        <end position="279"/>
    </location>
</feature>
<gene>
    <name evidence="3" type="ORF">WHR41_07531</name>
</gene>
<dbReference type="FunFam" id="1.25.40.90:FF:000030">
    <property type="entry name" value="DUF618 domain protein"/>
    <property type="match status" value="1"/>
</dbReference>
<dbReference type="SUPFAM" id="SSF48464">
    <property type="entry name" value="ENTH/VHS domain"/>
    <property type="match status" value="1"/>
</dbReference>
<name>A0AB34KG87_9PEZI</name>
<dbReference type="GO" id="GO:0099122">
    <property type="term" value="F:RNA polymerase II C-terminal domain binding"/>
    <property type="evidence" value="ECO:0007669"/>
    <property type="project" value="InterPro"/>
</dbReference>
<feature type="region of interest" description="Disordered" evidence="1">
    <location>
        <begin position="250"/>
        <end position="415"/>
    </location>
</feature>
<reference evidence="3 4" key="1">
    <citation type="journal article" date="2020" name="Microbiol. Resour. Announc.">
        <title>Draft Genome Sequence of a Cladosporium Species Isolated from the Mesophotic Ascidian Didemnum maculosum.</title>
        <authorList>
            <person name="Gioti A."/>
            <person name="Siaperas R."/>
            <person name="Nikolaivits E."/>
            <person name="Le Goff G."/>
            <person name="Ouazzani J."/>
            <person name="Kotoulas G."/>
            <person name="Topakas E."/>
        </authorList>
    </citation>
    <scope>NUCLEOTIDE SEQUENCE [LARGE SCALE GENOMIC DNA]</scope>
    <source>
        <strain evidence="3 4">TM138-S3</strain>
    </source>
</reference>
<sequence length="449" mass="47773">MAYSDDAVKAKLAALNETQDSIVTVAQWIMFHRRHADRTAALWLNRLQESSTSKRLVLIYLANEVVQQSRARSKTDFLIAFEPLIGDATALAYKNASVEVQNKIKRVVEVWRQRTIFDVKIQDALEKRLDEVDKTRGAQRGGGGGGKLGGSLFGGSGGSVPSELEPLSKSQTALSKAEASARGVVTNANTEYGKLNDPNTPVPSPPVHAAKLASLMKTLASAHSAVESSIKARTELIAGLEQLLEKSRTSLATDQETAADLSSRLASTESRKREVEDGIMRGLSNPATPSYESGNGASNAANGADPMAPEPESFTPPPDVESFTPPPPDAGENEADTFAIGENAPAEQQLADPSGAEVITEQAPSHDEPPPSHEPPPALESQPSQPENAAAADILSSLQMPQVRHASAEIAGEIADPRLKRRKMSHNNVDDEIFGANGVDEDGVAAMLQ</sequence>
<dbReference type="AlphaFoldDB" id="A0AB34KG87"/>
<evidence type="ECO:0000256" key="1">
    <source>
        <dbReference type="SAM" id="MobiDB-lite"/>
    </source>
</evidence>
<evidence type="ECO:0000259" key="2">
    <source>
        <dbReference type="PROSITE" id="PS51391"/>
    </source>
</evidence>
<keyword evidence="4" id="KW-1185">Reference proteome</keyword>
<dbReference type="Gene3D" id="1.25.40.90">
    <property type="match status" value="1"/>
</dbReference>
<dbReference type="InterPro" id="IPR006569">
    <property type="entry name" value="CID_dom"/>
</dbReference>
<feature type="domain" description="CID" evidence="2">
    <location>
        <begin position="1"/>
        <end position="133"/>
    </location>
</feature>
<evidence type="ECO:0000313" key="3">
    <source>
        <dbReference type="EMBL" id="KAL1583738.1"/>
    </source>
</evidence>
<feature type="compositionally biased region" description="Low complexity" evidence="1">
    <location>
        <begin position="293"/>
        <end position="304"/>
    </location>
</feature>
<dbReference type="GO" id="GO:0031124">
    <property type="term" value="P:mRNA 3'-end processing"/>
    <property type="evidence" value="ECO:0007669"/>
    <property type="project" value="InterPro"/>
</dbReference>
<dbReference type="PANTHER" id="PTHR12460">
    <property type="entry name" value="CYCLIN-DEPENDENT KINASE INHIBITOR-RELATED PROTEIN"/>
    <property type="match status" value="1"/>
</dbReference>
<dbReference type="InterPro" id="IPR008942">
    <property type="entry name" value="ENTH_VHS"/>
</dbReference>
<protein>
    <recommendedName>
        <fullName evidence="2">CID domain-containing protein</fullName>
    </recommendedName>
</protein>
<feature type="compositionally biased region" description="Pro residues" evidence="1">
    <location>
        <begin position="314"/>
        <end position="329"/>
    </location>
</feature>
<dbReference type="InterPro" id="IPR047883">
    <property type="entry name" value="Rtt103-like_CID"/>
</dbReference>
<organism evidence="3 4">
    <name type="scientific">Cladosporium halotolerans</name>
    <dbReference type="NCBI Taxonomy" id="1052096"/>
    <lineage>
        <taxon>Eukaryota</taxon>
        <taxon>Fungi</taxon>
        <taxon>Dikarya</taxon>
        <taxon>Ascomycota</taxon>
        <taxon>Pezizomycotina</taxon>
        <taxon>Dothideomycetes</taxon>
        <taxon>Dothideomycetidae</taxon>
        <taxon>Cladosporiales</taxon>
        <taxon>Cladosporiaceae</taxon>
        <taxon>Cladosporium</taxon>
    </lineage>
</organism>
<dbReference type="PANTHER" id="PTHR12460:SF0">
    <property type="entry name" value="CID DOMAIN-CONTAINING PROTEIN-RELATED"/>
    <property type="match status" value="1"/>
</dbReference>
<proteinExistence type="predicted"/>